<feature type="transmembrane region" description="Helical" evidence="1">
    <location>
        <begin position="88"/>
        <end position="110"/>
    </location>
</feature>
<feature type="transmembrane region" description="Helical" evidence="1">
    <location>
        <begin position="301"/>
        <end position="320"/>
    </location>
</feature>
<dbReference type="OrthoDB" id="2603533at2"/>
<feature type="transmembrane region" description="Helical" evidence="1">
    <location>
        <begin position="66"/>
        <end position="82"/>
    </location>
</feature>
<feature type="transmembrane region" description="Helical" evidence="1">
    <location>
        <begin position="326"/>
        <end position="343"/>
    </location>
</feature>
<evidence type="ECO:0000256" key="1">
    <source>
        <dbReference type="SAM" id="Phobius"/>
    </source>
</evidence>
<dbReference type="AlphaFoldDB" id="A0A133ZYZ4"/>
<protein>
    <recommendedName>
        <fullName evidence="4">Beta-carotene 15,15'-monooxygenase</fullName>
    </recommendedName>
</protein>
<evidence type="ECO:0000313" key="2">
    <source>
        <dbReference type="EMBL" id="KXB60663.1"/>
    </source>
</evidence>
<feature type="transmembrane region" description="Helical" evidence="1">
    <location>
        <begin position="7"/>
        <end position="24"/>
    </location>
</feature>
<gene>
    <name evidence="2" type="ORF">HMPREF1866_00444</name>
</gene>
<dbReference type="RefSeq" id="WP_060930405.1">
    <property type="nucleotide sequence ID" value="NZ_KQ959775.1"/>
</dbReference>
<feature type="transmembrane region" description="Helical" evidence="1">
    <location>
        <begin position="268"/>
        <end position="289"/>
    </location>
</feature>
<keyword evidence="3" id="KW-1185">Reference proteome</keyword>
<feature type="transmembrane region" description="Helical" evidence="1">
    <location>
        <begin position="575"/>
        <end position="597"/>
    </location>
</feature>
<evidence type="ECO:0008006" key="4">
    <source>
        <dbReference type="Google" id="ProtNLM"/>
    </source>
</evidence>
<feature type="transmembrane region" description="Helical" evidence="1">
    <location>
        <begin position="196"/>
        <end position="219"/>
    </location>
</feature>
<feature type="transmembrane region" description="Helical" evidence="1">
    <location>
        <begin position="370"/>
        <end position="385"/>
    </location>
</feature>
<keyword evidence="1" id="KW-1133">Transmembrane helix</keyword>
<feature type="transmembrane region" description="Helical" evidence="1">
    <location>
        <begin position="523"/>
        <end position="545"/>
    </location>
</feature>
<dbReference type="PATRIC" id="fig|467210.3.peg.439"/>
<dbReference type="STRING" id="467210.HMPREF1866_00444"/>
<sequence>MTKKRLICVLLFIISAAISIYSYLLLANQTQILEYIEESATKELFIEHFILFIGFYLIFRVVKSKGIIIFTVSFISGTYLYLHQAATALIIVFIYVKALIWLGEILLLFIRKKYKEESNMTRLLNSFVIGSLFYIISVCIMSALHIASIEVIRVYTLLLAALTIVLYLWLRIFKVIEIKPDYIFEEEFVKLRGKNYFCVGTAIMLSALLLQLGRINIALDYDSLRYGLRSLSVLIGNTGIYDKLGTVNDVYVYPKGLEILTLALNNKITFGFVLSFNYICAILMLICVYEIISVCTESINKAWLGVVLVSVTPAVMNMSISAKTDMITLLMQLVSVLNICLYIKNKKNFYIIFALTALLASIIYKPTSLLFSFGIGAANLIYLFFEHIFNNKDKSERAKDKKSFDVSFIYLLSFPLLAIVFVYARTYMLTGHIITSVYSSVWYKLGMETKYPYTIGIYKSGGMNMSSGESVDIIYRLFQLFIAPTKEVHIYIASPTVLIAVLAGVSIILFVRFLFKKNNNKEIFAYIAVLLVADALVSLISLFILNQIDGNYFILLFTLIITATCFLVERDSLKYLFRGLLPCIVFAFFITGLTNWAGVRGLSKTINDGSTFGIYNHHNKFLDRDLKERKEFADAYEDLKELGNPRTLLLSDDDSLSALGLDIRTYTDITGSGGNPAVVKTLDHFKRYLDYAQIKYICVDKEYLKDRQRASDVVKYMYEEGSTKIYKKYGDVVIYKVDVKQN</sequence>
<accession>A0A133ZYZ4</accession>
<keyword evidence="1" id="KW-0812">Transmembrane</keyword>
<feature type="transmembrane region" description="Helical" evidence="1">
    <location>
        <begin position="122"/>
        <end position="146"/>
    </location>
</feature>
<reference evidence="3" key="1">
    <citation type="submission" date="2016-01" db="EMBL/GenBank/DDBJ databases">
        <authorList>
            <person name="Mitreva M."/>
            <person name="Pepin K.H."/>
            <person name="Mihindukulasuriya K.A."/>
            <person name="Fulton R."/>
            <person name="Fronick C."/>
            <person name="O'Laughlin M."/>
            <person name="Miner T."/>
            <person name="Herter B."/>
            <person name="Rosa B.A."/>
            <person name="Cordes M."/>
            <person name="Tomlinson C."/>
            <person name="Wollam A."/>
            <person name="Palsikar V.B."/>
            <person name="Mardis E.R."/>
            <person name="Wilson R.K."/>
        </authorList>
    </citation>
    <scope>NUCLEOTIDE SEQUENCE [LARGE SCALE GENOMIC DNA]</scope>
    <source>
        <strain evidence="3">DNF00896</strain>
    </source>
</reference>
<feature type="transmembrane region" description="Helical" evidence="1">
    <location>
        <begin position="551"/>
        <end position="568"/>
    </location>
</feature>
<evidence type="ECO:0000313" key="3">
    <source>
        <dbReference type="Proteomes" id="UP000070394"/>
    </source>
</evidence>
<proteinExistence type="predicted"/>
<dbReference type="Proteomes" id="UP000070394">
    <property type="component" value="Unassembled WGS sequence"/>
</dbReference>
<feature type="transmembrane region" description="Helical" evidence="1">
    <location>
        <begin position="44"/>
        <end position="59"/>
    </location>
</feature>
<feature type="transmembrane region" description="Helical" evidence="1">
    <location>
        <begin position="152"/>
        <end position="170"/>
    </location>
</feature>
<organism evidence="2 3">
    <name type="scientific">Lachnoanaerobaculum saburreum</name>
    <dbReference type="NCBI Taxonomy" id="467210"/>
    <lineage>
        <taxon>Bacteria</taxon>
        <taxon>Bacillati</taxon>
        <taxon>Bacillota</taxon>
        <taxon>Clostridia</taxon>
        <taxon>Lachnospirales</taxon>
        <taxon>Lachnospiraceae</taxon>
        <taxon>Lachnoanaerobaculum</taxon>
    </lineage>
</organism>
<keyword evidence="1" id="KW-0472">Membrane</keyword>
<feature type="transmembrane region" description="Helical" evidence="1">
    <location>
        <begin position="488"/>
        <end position="511"/>
    </location>
</feature>
<feature type="transmembrane region" description="Helical" evidence="1">
    <location>
        <begin position="406"/>
        <end position="424"/>
    </location>
</feature>
<comment type="caution">
    <text evidence="2">The sequence shown here is derived from an EMBL/GenBank/DDBJ whole genome shotgun (WGS) entry which is preliminary data.</text>
</comment>
<feature type="transmembrane region" description="Helical" evidence="1">
    <location>
        <begin position="348"/>
        <end position="364"/>
    </location>
</feature>
<name>A0A133ZYZ4_9FIRM</name>
<dbReference type="EMBL" id="LSDA01000011">
    <property type="protein sequence ID" value="KXB60663.1"/>
    <property type="molecule type" value="Genomic_DNA"/>
</dbReference>